<evidence type="ECO:0000259" key="11">
    <source>
        <dbReference type="Pfam" id="PF00742"/>
    </source>
</evidence>
<comment type="pathway">
    <text evidence="2">Amino-acid biosynthesis; L-methionine biosynthesis via de novo pathway; L-homoserine from L-aspartate: step 3/3.</text>
</comment>
<dbReference type="EC" id="1.1.1.3" evidence="4"/>
<protein>
    <recommendedName>
        <fullName evidence="5">Homoserine dehydrogenase</fullName>
        <ecNumber evidence="4">1.1.1.3</ecNumber>
    </recommendedName>
</protein>
<dbReference type="PANTHER" id="PTHR43331">
    <property type="entry name" value="HOMOSERINE DEHYDROGENASE"/>
    <property type="match status" value="1"/>
</dbReference>
<dbReference type="SUPFAM" id="SSF55347">
    <property type="entry name" value="Glyceraldehyde-3-phosphate dehydrogenase-like, C-terminal domain"/>
    <property type="match status" value="1"/>
</dbReference>
<dbReference type="RefSeq" id="WP_284220086.1">
    <property type="nucleotide sequence ID" value="NZ_BSOY01000002.1"/>
</dbReference>
<evidence type="ECO:0000256" key="7">
    <source>
        <dbReference type="ARBA" id="ARBA00022697"/>
    </source>
</evidence>
<keyword evidence="14" id="KW-1185">Reference proteome</keyword>
<dbReference type="PANTHER" id="PTHR43331:SF1">
    <property type="entry name" value="HOMOSERINE DEHYDROGENASE"/>
    <property type="match status" value="1"/>
</dbReference>
<dbReference type="SUPFAM" id="SSF51735">
    <property type="entry name" value="NAD(P)-binding Rossmann-fold domains"/>
    <property type="match status" value="1"/>
</dbReference>
<comment type="caution">
    <text evidence="13">The sequence shown here is derived from an EMBL/GenBank/DDBJ whole genome shotgun (WGS) entry which is preliminary data.</text>
</comment>
<evidence type="ECO:0000256" key="9">
    <source>
        <dbReference type="ARBA" id="ARBA00023167"/>
    </source>
</evidence>
<feature type="domain" description="Homoserine dehydrogenase catalytic" evidence="11">
    <location>
        <begin position="238"/>
        <end position="403"/>
    </location>
</feature>
<comment type="pathway">
    <text evidence="1">Amino-acid biosynthesis; L-threonine biosynthesis; L-threonine from L-aspartate: step 3/5.</text>
</comment>
<reference evidence="14" key="1">
    <citation type="journal article" date="2019" name="Int. J. Syst. Evol. Microbiol.">
        <title>The Global Catalogue of Microorganisms (GCM) 10K type strain sequencing project: providing services to taxonomists for standard genome sequencing and annotation.</title>
        <authorList>
            <consortium name="The Broad Institute Genomics Platform"/>
            <consortium name="The Broad Institute Genome Sequencing Center for Infectious Disease"/>
            <person name="Wu L."/>
            <person name="Ma J."/>
        </authorList>
    </citation>
    <scope>NUCLEOTIDE SEQUENCE [LARGE SCALE GENOMIC DNA]</scope>
    <source>
        <strain evidence="14">NBRC 110107</strain>
    </source>
</reference>
<evidence type="ECO:0000256" key="5">
    <source>
        <dbReference type="ARBA" id="ARBA00013376"/>
    </source>
</evidence>
<evidence type="ECO:0000256" key="1">
    <source>
        <dbReference type="ARBA" id="ARBA00005056"/>
    </source>
</evidence>
<evidence type="ECO:0000256" key="4">
    <source>
        <dbReference type="ARBA" id="ARBA00013213"/>
    </source>
</evidence>
<dbReference type="PROSITE" id="PS01042">
    <property type="entry name" value="HOMOSER_DHGENASE"/>
    <property type="match status" value="1"/>
</dbReference>
<evidence type="ECO:0000256" key="2">
    <source>
        <dbReference type="ARBA" id="ARBA00005062"/>
    </source>
</evidence>
<keyword evidence="7" id="KW-0791">Threonine biosynthesis</keyword>
<organism evidence="13 14">
    <name type="scientific">Brevundimonas denitrificans</name>
    <dbReference type="NCBI Taxonomy" id="1443434"/>
    <lineage>
        <taxon>Bacteria</taxon>
        <taxon>Pseudomonadati</taxon>
        <taxon>Pseudomonadota</taxon>
        <taxon>Alphaproteobacteria</taxon>
        <taxon>Caulobacterales</taxon>
        <taxon>Caulobacteraceae</taxon>
        <taxon>Brevundimonas</taxon>
    </lineage>
</organism>
<dbReference type="Gene3D" id="3.40.50.720">
    <property type="entry name" value="NAD(P)-binding Rossmann-like Domain"/>
    <property type="match status" value="1"/>
</dbReference>
<dbReference type="InterPro" id="IPR036291">
    <property type="entry name" value="NAD(P)-bd_dom_sf"/>
</dbReference>
<evidence type="ECO:0000313" key="13">
    <source>
        <dbReference type="EMBL" id="GLS00147.1"/>
    </source>
</evidence>
<evidence type="ECO:0000313" key="14">
    <source>
        <dbReference type="Proteomes" id="UP001156921"/>
    </source>
</evidence>
<evidence type="ECO:0000259" key="12">
    <source>
        <dbReference type="Pfam" id="PF03447"/>
    </source>
</evidence>
<sequence>MTALPLPLPGPSSAVSPTVPYTDEPVALLQLDGADPGEAASAVYREVRRGRRVVAVACGGRDAVGSLARALDAIGVETTRPAQGEAVLGAGVTIVAGPEAVPGRTRSRPARALRVALAGCGVVGGGVLPRLLADARFEVVGVLVRDPTRARDTPIPAGLAVSDPAALLAREPDILIEAISDASTGLALIRAALTRGVDVVSANKQAVGADLPALIELAAAGEARLLYSASVGGGAALIETVRRARAYGTVVRIEAVLNGTCNFILNRLAEGRPFGEALIAARDAGFAEADPSADLTGLDAAAKLAILGHEALRGRLAADGVTRQTLASDSVLPAGRVRQLARLDVRTGEVSVALRAVDGDPLFVDLADEWNALRVTTGDGRVFTARGRGAGRAPTAESVWADLTDLAELRANAKENAAGSREPAALESP</sequence>
<evidence type="ECO:0000256" key="10">
    <source>
        <dbReference type="RuleBase" id="RU004171"/>
    </source>
</evidence>
<dbReference type="Gene3D" id="3.30.360.10">
    <property type="entry name" value="Dihydrodipicolinate Reductase, domain 2"/>
    <property type="match status" value="1"/>
</dbReference>
<evidence type="ECO:0000256" key="8">
    <source>
        <dbReference type="ARBA" id="ARBA00023002"/>
    </source>
</evidence>
<dbReference type="Proteomes" id="UP001156921">
    <property type="component" value="Unassembled WGS sequence"/>
</dbReference>
<dbReference type="Pfam" id="PF03447">
    <property type="entry name" value="NAD_binding_3"/>
    <property type="match status" value="1"/>
</dbReference>
<feature type="domain" description="Aspartate/homoserine dehydrogenase NAD-binding" evidence="12">
    <location>
        <begin position="119"/>
        <end position="227"/>
    </location>
</feature>
<gene>
    <name evidence="13" type="ORF">GCM10007859_01510</name>
</gene>
<dbReference type="InterPro" id="IPR005106">
    <property type="entry name" value="Asp/hSer_DH_NAD-bd"/>
</dbReference>
<name>A0ABQ6BFC6_9CAUL</name>
<evidence type="ECO:0000256" key="3">
    <source>
        <dbReference type="ARBA" id="ARBA00006753"/>
    </source>
</evidence>
<keyword evidence="8" id="KW-0560">Oxidoreductase</keyword>
<dbReference type="InterPro" id="IPR001342">
    <property type="entry name" value="HDH_cat"/>
</dbReference>
<dbReference type="InterPro" id="IPR019811">
    <property type="entry name" value="HDH_CS"/>
</dbReference>
<dbReference type="Pfam" id="PF00742">
    <property type="entry name" value="Homoserine_dh"/>
    <property type="match status" value="1"/>
</dbReference>
<proteinExistence type="inferred from homology"/>
<keyword evidence="9" id="KW-0486">Methionine biosynthesis</keyword>
<dbReference type="EMBL" id="BSOY01000002">
    <property type="protein sequence ID" value="GLS00147.1"/>
    <property type="molecule type" value="Genomic_DNA"/>
</dbReference>
<keyword evidence="6" id="KW-0028">Amino-acid biosynthesis</keyword>
<evidence type="ECO:0000256" key="6">
    <source>
        <dbReference type="ARBA" id="ARBA00022605"/>
    </source>
</evidence>
<accession>A0ABQ6BFC6</accession>
<comment type="similarity">
    <text evidence="3 10">Belongs to the homoserine dehydrogenase family.</text>
</comment>